<dbReference type="RefSeq" id="WP_004625672.1">
    <property type="nucleotide sequence ID" value="NZ_AORV01000032.1"/>
</dbReference>
<name>S0FJJ1_RUMCE</name>
<accession>S0FJJ1</accession>
<dbReference type="InterPro" id="IPR027365">
    <property type="entry name" value="GNAT_acetyltra_YdfB-like"/>
</dbReference>
<evidence type="ECO:0000259" key="1">
    <source>
        <dbReference type="PROSITE" id="PS51186"/>
    </source>
</evidence>
<dbReference type="PANTHER" id="PTHR31143">
    <property type="match status" value="1"/>
</dbReference>
<reference evidence="2 3" key="1">
    <citation type="journal article" date="2013" name="Genome Announc.">
        <title>Draft Genome Sequence of the Cellulolytic, Mesophilic, Anaerobic Bacterium Clostridium termitidis Strain CT1112 (DSM 5398).</title>
        <authorList>
            <person name="Lal S."/>
            <person name="Ramachandran U."/>
            <person name="Zhang X."/>
            <person name="Munir R."/>
            <person name="Sparling R."/>
            <person name="Levin D.B."/>
        </authorList>
    </citation>
    <scope>NUCLEOTIDE SEQUENCE [LARGE SCALE GENOMIC DNA]</scope>
    <source>
        <strain evidence="2 3">CT1112</strain>
    </source>
</reference>
<dbReference type="GO" id="GO:0016747">
    <property type="term" value="F:acyltransferase activity, transferring groups other than amino-acyl groups"/>
    <property type="evidence" value="ECO:0007669"/>
    <property type="project" value="InterPro"/>
</dbReference>
<dbReference type="InterPro" id="IPR000182">
    <property type="entry name" value="GNAT_dom"/>
</dbReference>
<keyword evidence="3" id="KW-1185">Reference proteome</keyword>
<dbReference type="Gene3D" id="3.40.630.110">
    <property type="entry name" value="GNAT acetyltransferase-like"/>
    <property type="match status" value="1"/>
</dbReference>
<dbReference type="Gene3D" id="3.40.630.30">
    <property type="match status" value="1"/>
</dbReference>
<evidence type="ECO:0000313" key="2">
    <source>
        <dbReference type="EMBL" id="EMS71917.1"/>
    </source>
</evidence>
<sequence length="256" mass="29088">MYHLKKHEMDKIVPFFEGWKETLIWSCLHGIMGSAWADNAEQPAAAQIITGDFCFFAGAPDIELVKNIPGDFSAQNILMVPPNDEWAALIETAYKNRFNKFMRYAIKKEPGVFDRQKLNAYIEKLSPEYTIKMIDEEVFQKAGSQGWSKDLCSQFSGYKEFEMYGLGAVILHDGELVSGAASYTVYNGGIEIEIDTKPEYRRRGLALACASKLILECLDRNLYPSWDAANRESVALSEKLGYHFDREYVTYSVPVK</sequence>
<dbReference type="PROSITE" id="PS51186">
    <property type="entry name" value="GNAT"/>
    <property type="match status" value="1"/>
</dbReference>
<dbReference type="eggNOG" id="COG1670">
    <property type="taxonomic scope" value="Bacteria"/>
</dbReference>
<dbReference type="SUPFAM" id="SSF55729">
    <property type="entry name" value="Acyl-CoA N-acyltransferases (Nat)"/>
    <property type="match status" value="1"/>
</dbReference>
<dbReference type="EMBL" id="AORV01000032">
    <property type="protein sequence ID" value="EMS71917.1"/>
    <property type="molecule type" value="Genomic_DNA"/>
</dbReference>
<gene>
    <name evidence="2" type="ORF">CTER_2170</name>
</gene>
<evidence type="ECO:0000313" key="3">
    <source>
        <dbReference type="Proteomes" id="UP000014155"/>
    </source>
</evidence>
<dbReference type="Proteomes" id="UP000014155">
    <property type="component" value="Unassembled WGS sequence"/>
</dbReference>
<comment type="caution">
    <text evidence="2">The sequence shown here is derived from an EMBL/GenBank/DDBJ whole genome shotgun (WGS) entry which is preliminary data.</text>
</comment>
<dbReference type="PATRIC" id="fig|1195236.3.peg.2474"/>
<keyword evidence="2" id="KW-0808">Transferase</keyword>
<feature type="domain" description="N-acetyltransferase" evidence="1">
    <location>
        <begin position="120"/>
        <end position="256"/>
    </location>
</feature>
<dbReference type="PANTHER" id="PTHR31143:SF2">
    <property type="entry name" value="FR47-LIKE DOMAIN-CONTAINING PROTEIN-RELATED"/>
    <property type="match status" value="1"/>
</dbReference>
<dbReference type="STRING" id="1195236.CTER_2170"/>
<organism evidence="2 3">
    <name type="scientific">Ruminiclostridium cellobioparum subsp. termitidis CT1112</name>
    <dbReference type="NCBI Taxonomy" id="1195236"/>
    <lineage>
        <taxon>Bacteria</taxon>
        <taxon>Bacillati</taxon>
        <taxon>Bacillota</taxon>
        <taxon>Clostridia</taxon>
        <taxon>Eubacteriales</taxon>
        <taxon>Oscillospiraceae</taxon>
        <taxon>Ruminiclostridium</taxon>
    </lineage>
</organism>
<dbReference type="InterPro" id="IPR016181">
    <property type="entry name" value="Acyl_CoA_acyltransferase"/>
</dbReference>
<proteinExistence type="predicted"/>
<dbReference type="AlphaFoldDB" id="S0FJJ1"/>
<dbReference type="Pfam" id="PF12746">
    <property type="entry name" value="GNAT_acetyltran"/>
    <property type="match status" value="1"/>
</dbReference>
<dbReference type="InterPro" id="IPR042573">
    <property type="entry name" value="GNAT_acetyltra_N"/>
</dbReference>
<protein>
    <submittedName>
        <fullName evidence="2">Putative acetyltransferase</fullName>
    </submittedName>
</protein>